<accession>A0A127A3X0</accession>
<dbReference type="GO" id="GO:0016787">
    <property type="term" value="F:hydrolase activity"/>
    <property type="evidence" value="ECO:0007669"/>
    <property type="project" value="UniProtKB-KW"/>
</dbReference>
<dbReference type="InterPro" id="IPR002725">
    <property type="entry name" value="YgjP-like_metallopeptidase"/>
</dbReference>
<name>A0A127A3X0_9MICC</name>
<evidence type="ECO:0000313" key="4">
    <source>
        <dbReference type="Proteomes" id="UP000070134"/>
    </source>
</evidence>
<proteinExistence type="predicted"/>
<feature type="region of interest" description="Disordered" evidence="1">
    <location>
        <begin position="186"/>
        <end position="207"/>
    </location>
</feature>
<dbReference type="CDD" id="cd07344">
    <property type="entry name" value="M48_yhfN_like"/>
    <property type="match status" value="1"/>
</dbReference>
<dbReference type="PANTHER" id="PTHR30399">
    <property type="entry name" value="UNCHARACTERIZED PROTEIN YGJP"/>
    <property type="match status" value="1"/>
</dbReference>
<feature type="region of interest" description="Disordered" evidence="1">
    <location>
        <begin position="1"/>
        <end position="25"/>
    </location>
</feature>
<feature type="domain" description="YgjP-like metallopeptidase" evidence="2">
    <location>
        <begin position="109"/>
        <end position="175"/>
    </location>
</feature>
<keyword evidence="3" id="KW-0378">Hydrolase</keyword>
<dbReference type="EMBL" id="CP014518">
    <property type="protein sequence ID" value="AMM33335.1"/>
    <property type="molecule type" value="Genomic_DNA"/>
</dbReference>
<dbReference type="RefSeq" id="WP_229710913.1">
    <property type="nucleotide sequence ID" value="NZ_BJMO01000033.1"/>
</dbReference>
<gene>
    <name evidence="3" type="ORF">SA2016_2670</name>
</gene>
<dbReference type="KEGG" id="satk:SA2016_2670"/>
<dbReference type="Gene3D" id="3.30.2010.10">
    <property type="entry name" value="Metalloproteases ('zincins'), catalytic domain"/>
    <property type="match status" value="1"/>
</dbReference>
<dbReference type="STRING" id="37927.SA2016_2670"/>
<organism evidence="3 4">
    <name type="scientific">Sinomonas atrocyanea</name>
    <dbReference type="NCBI Taxonomy" id="37927"/>
    <lineage>
        <taxon>Bacteria</taxon>
        <taxon>Bacillati</taxon>
        <taxon>Actinomycetota</taxon>
        <taxon>Actinomycetes</taxon>
        <taxon>Micrococcales</taxon>
        <taxon>Micrococcaceae</taxon>
        <taxon>Sinomonas</taxon>
    </lineage>
</organism>
<dbReference type="AlphaFoldDB" id="A0A127A3X0"/>
<evidence type="ECO:0000313" key="3">
    <source>
        <dbReference type="EMBL" id="AMM33335.1"/>
    </source>
</evidence>
<dbReference type="PANTHER" id="PTHR30399:SF1">
    <property type="entry name" value="UTP PYROPHOSPHATASE"/>
    <property type="match status" value="1"/>
</dbReference>
<dbReference type="Proteomes" id="UP000070134">
    <property type="component" value="Chromosome"/>
</dbReference>
<protein>
    <submittedName>
        <fullName evidence="3">Metal-dependent hydrolase</fullName>
    </submittedName>
</protein>
<dbReference type="InterPro" id="IPR053136">
    <property type="entry name" value="UTP_pyrophosphatase-like"/>
</dbReference>
<evidence type="ECO:0000256" key="1">
    <source>
        <dbReference type="SAM" id="MobiDB-lite"/>
    </source>
</evidence>
<reference evidence="3 4" key="1">
    <citation type="submission" date="2016-02" db="EMBL/GenBank/DDBJ databases">
        <title>Complete genome of Sinomonas atrocyanea KCTC 3377.</title>
        <authorList>
            <person name="Kim K.M."/>
        </authorList>
    </citation>
    <scope>NUCLEOTIDE SEQUENCE [LARGE SCALE GENOMIC DNA]</scope>
    <source>
        <strain evidence="3 4">KCTC 3377</strain>
    </source>
</reference>
<dbReference type="Pfam" id="PF01863">
    <property type="entry name" value="YgjP-like"/>
    <property type="match status" value="1"/>
</dbReference>
<keyword evidence="4" id="KW-1185">Reference proteome</keyword>
<evidence type="ECO:0000259" key="2">
    <source>
        <dbReference type="Pfam" id="PF01863"/>
    </source>
</evidence>
<sequence>MAREGRRAVPGQGALPLGGDGPRIEVRRSGRRRKTVSAFWEGSTAVVAIPATFTRAQEAHWVERMVERLQQDTARRRGAHSDEALAERAAGLSRRYFGGRTEPASIRWVTNQRRRWGSCTPSQRTIRLSHELQGMPEWVVDYVIVHELAHLLVSGHGPQFWKLVEAYPRLAEAKAFLAGVAFAGSQRGDAGDAEGSGWDLIDDEEDA</sequence>